<evidence type="ECO:0000256" key="3">
    <source>
        <dbReference type="ARBA" id="ARBA00022729"/>
    </source>
</evidence>
<dbReference type="Pfam" id="PF24517">
    <property type="entry name" value="CBM96"/>
    <property type="match status" value="1"/>
</dbReference>
<evidence type="ECO:0000313" key="6">
    <source>
        <dbReference type="EMBL" id="PIA13307.1"/>
    </source>
</evidence>
<feature type="domain" description="Carbohydrate-binding module family 96" evidence="5">
    <location>
        <begin position="71"/>
        <end position="186"/>
    </location>
</feature>
<dbReference type="AlphaFoldDB" id="A0A2G5B3L8"/>
<evidence type="ECO:0000259" key="5">
    <source>
        <dbReference type="Pfam" id="PF24517"/>
    </source>
</evidence>
<accession>A0A2G5B3L8</accession>
<gene>
    <name evidence="6" type="ORF">COEREDRAFT_83554</name>
</gene>
<feature type="signal peptide" evidence="4">
    <location>
        <begin position="1"/>
        <end position="20"/>
    </location>
</feature>
<proteinExistence type="predicted"/>
<organism evidence="6 7">
    <name type="scientific">Coemansia reversa (strain ATCC 12441 / NRRL 1564)</name>
    <dbReference type="NCBI Taxonomy" id="763665"/>
    <lineage>
        <taxon>Eukaryota</taxon>
        <taxon>Fungi</taxon>
        <taxon>Fungi incertae sedis</taxon>
        <taxon>Zoopagomycota</taxon>
        <taxon>Kickxellomycotina</taxon>
        <taxon>Kickxellomycetes</taxon>
        <taxon>Kickxellales</taxon>
        <taxon>Kickxellaceae</taxon>
        <taxon>Coemansia</taxon>
    </lineage>
</organism>
<protein>
    <recommendedName>
        <fullName evidence="5">Carbohydrate-binding module family 96 domain-containing protein</fullName>
    </recommendedName>
</protein>
<keyword evidence="3 4" id="KW-0732">Signal</keyword>
<dbReference type="EMBL" id="KZ303540">
    <property type="protein sequence ID" value="PIA13307.1"/>
    <property type="molecule type" value="Genomic_DNA"/>
</dbReference>
<evidence type="ECO:0000256" key="1">
    <source>
        <dbReference type="ARBA" id="ARBA00004613"/>
    </source>
</evidence>
<evidence type="ECO:0000256" key="4">
    <source>
        <dbReference type="SAM" id="SignalP"/>
    </source>
</evidence>
<evidence type="ECO:0000313" key="7">
    <source>
        <dbReference type="Proteomes" id="UP000242474"/>
    </source>
</evidence>
<dbReference type="GO" id="GO:0005576">
    <property type="term" value="C:extracellular region"/>
    <property type="evidence" value="ECO:0007669"/>
    <property type="project" value="UniProtKB-SubCell"/>
</dbReference>
<dbReference type="InterPro" id="IPR055372">
    <property type="entry name" value="CBM96"/>
</dbReference>
<feature type="chain" id="PRO_5013720725" description="Carbohydrate-binding module family 96 domain-containing protein" evidence="4">
    <location>
        <begin position="21"/>
        <end position="190"/>
    </location>
</feature>
<name>A0A2G5B3L8_COERN</name>
<evidence type="ECO:0000256" key="2">
    <source>
        <dbReference type="ARBA" id="ARBA00022525"/>
    </source>
</evidence>
<sequence length="190" mass="20418">MKFCSAVIALVATTLVNVSAESRNIVTPAVQDATIPFSQLACEECPESDCNKCALGREKTLVASTIDPGHRAIIGFHMPVAGFQVEKCYVQIPALLKHNETAYITVSQAGPGSWSENTVNSGNAPFVGAVLESVEVPAYNNLDSVDVTPACKAAVNGEFSLYFGSIFKRYEFWSRDSGNPAILHITTKDE</sequence>
<comment type="subcellular location">
    <subcellularLocation>
        <location evidence="1">Secreted</location>
    </subcellularLocation>
</comment>
<keyword evidence="2" id="KW-0964">Secreted</keyword>
<dbReference type="OrthoDB" id="5555675at2759"/>
<reference evidence="6 7" key="1">
    <citation type="journal article" date="2015" name="Genome Biol. Evol.">
        <title>Phylogenomic analyses indicate that early fungi evolved digesting cell walls of algal ancestors of land plants.</title>
        <authorList>
            <person name="Chang Y."/>
            <person name="Wang S."/>
            <person name="Sekimoto S."/>
            <person name="Aerts A.L."/>
            <person name="Choi C."/>
            <person name="Clum A."/>
            <person name="LaButti K.M."/>
            <person name="Lindquist E.A."/>
            <person name="Yee Ngan C."/>
            <person name="Ohm R.A."/>
            <person name="Salamov A.A."/>
            <person name="Grigoriev I.V."/>
            <person name="Spatafora J.W."/>
            <person name="Berbee M.L."/>
        </authorList>
    </citation>
    <scope>NUCLEOTIDE SEQUENCE [LARGE SCALE GENOMIC DNA]</scope>
    <source>
        <strain evidence="6 7">NRRL 1564</strain>
    </source>
</reference>
<keyword evidence="7" id="KW-1185">Reference proteome</keyword>
<dbReference type="Proteomes" id="UP000242474">
    <property type="component" value="Unassembled WGS sequence"/>
</dbReference>